<dbReference type="AlphaFoldDB" id="X1EYL0"/>
<reference evidence="1" key="1">
    <citation type="journal article" date="2014" name="Front. Microbiol.">
        <title>High frequency of phylogenetically diverse reductive dehalogenase-homologous genes in deep subseafloor sedimentary metagenomes.</title>
        <authorList>
            <person name="Kawai M."/>
            <person name="Futagami T."/>
            <person name="Toyoda A."/>
            <person name="Takaki Y."/>
            <person name="Nishi S."/>
            <person name="Hori S."/>
            <person name="Arai W."/>
            <person name="Tsubouchi T."/>
            <person name="Morono Y."/>
            <person name="Uchiyama I."/>
            <person name="Ito T."/>
            <person name="Fujiyama A."/>
            <person name="Inagaki F."/>
            <person name="Takami H."/>
        </authorList>
    </citation>
    <scope>NUCLEOTIDE SEQUENCE</scope>
    <source>
        <strain evidence="1">Expedition CK06-06</strain>
    </source>
</reference>
<protein>
    <recommendedName>
        <fullName evidence="2">EVE domain-containing protein</fullName>
    </recommendedName>
</protein>
<name>X1EYL0_9ZZZZ</name>
<sequence length="101" mass="12050">MPFIFYSNLDETLNDLVFEKNVWGVKTSRVRPSLEHRPEEFRNGEKIIWYSSESTSFLGYSTIKNSEFFQSPHLPEEYSTFELENSIKFENPILRTDEIFE</sequence>
<comment type="caution">
    <text evidence="1">The sequence shown here is derived from an EMBL/GenBank/DDBJ whole genome shotgun (WGS) entry which is preliminary data.</text>
</comment>
<evidence type="ECO:0000313" key="1">
    <source>
        <dbReference type="EMBL" id="GAH13693.1"/>
    </source>
</evidence>
<proteinExistence type="predicted"/>
<accession>X1EYL0</accession>
<evidence type="ECO:0008006" key="2">
    <source>
        <dbReference type="Google" id="ProtNLM"/>
    </source>
</evidence>
<feature type="non-terminal residue" evidence="1">
    <location>
        <position position="101"/>
    </location>
</feature>
<organism evidence="1">
    <name type="scientific">marine sediment metagenome</name>
    <dbReference type="NCBI Taxonomy" id="412755"/>
    <lineage>
        <taxon>unclassified sequences</taxon>
        <taxon>metagenomes</taxon>
        <taxon>ecological metagenomes</taxon>
    </lineage>
</organism>
<dbReference type="EMBL" id="BART01038056">
    <property type="protein sequence ID" value="GAH13693.1"/>
    <property type="molecule type" value="Genomic_DNA"/>
</dbReference>
<gene>
    <name evidence="1" type="ORF">S01H4_63334</name>
</gene>